<organism evidence="1 2">
    <name type="scientific">candidate division WWE3 bacterium RIFCSPLOWO2_01_FULL_37_15</name>
    <dbReference type="NCBI Taxonomy" id="1802622"/>
    <lineage>
        <taxon>Bacteria</taxon>
        <taxon>Katanobacteria</taxon>
    </lineage>
</organism>
<dbReference type="PANTHER" id="PTHR43611">
    <property type="entry name" value="ALPHA-D-GLUCOSE 1-PHOSPHATE PHOSPHATASE"/>
    <property type="match status" value="1"/>
</dbReference>
<sequence length="201" mass="23415">MIKAICFDLDGVYFTSDSFKNFKKHLPKEVNDEEKISYVLAKSDEMIRFKRGEMSEEEYWEYATMELKIKTDLDGICDCLRESYDINHEVADYVTKVQKAGYKTCICSNNFITRVRELDNEWGFLDIFDIKVFSYEVGFMKPAREIYQVLITKTGANPNEIVYADDDENKMTGAKDLGINTFIYTNFNDFKNKLASLGVYI</sequence>
<evidence type="ECO:0000313" key="2">
    <source>
        <dbReference type="Proteomes" id="UP000177458"/>
    </source>
</evidence>
<dbReference type="InterPro" id="IPR023214">
    <property type="entry name" value="HAD_sf"/>
</dbReference>
<dbReference type="Gene3D" id="3.40.50.1000">
    <property type="entry name" value="HAD superfamily/HAD-like"/>
    <property type="match status" value="1"/>
</dbReference>
<evidence type="ECO:0000313" key="1">
    <source>
        <dbReference type="EMBL" id="OGC48166.1"/>
    </source>
</evidence>
<dbReference type="NCBIfam" id="TIGR01509">
    <property type="entry name" value="HAD-SF-IA-v3"/>
    <property type="match status" value="1"/>
</dbReference>
<dbReference type="SUPFAM" id="SSF56784">
    <property type="entry name" value="HAD-like"/>
    <property type="match status" value="1"/>
</dbReference>
<dbReference type="PANTHER" id="PTHR43611:SF3">
    <property type="entry name" value="FLAVIN MONONUCLEOTIDE HYDROLASE 1, CHLOROPLATIC"/>
    <property type="match status" value="1"/>
</dbReference>
<accession>A0A1F4UTD5</accession>
<name>A0A1F4UTD5_UNCKA</name>
<dbReference type="Pfam" id="PF00702">
    <property type="entry name" value="Hydrolase"/>
    <property type="match status" value="1"/>
</dbReference>
<protein>
    <recommendedName>
        <fullName evidence="3">Haloacid dehalogenase</fullName>
    </recommendedName>
</protein>
<proteinExistence type="predicted"/>
<dbReference type="Proteomes" id="UP000177458">
    <property type="component" value="Unassembled WGS sequence"/>
</dbReference>
<dbReference type="EMBL" id="MEVF01000045">
    <property type="protein sequence ID" value="OGC48166.1"/>
    <property type="molecule type" value="Genomic_DNA"/>
</dbReference>
<reference evidence="1 2" key="1">
    <citation type="journal article" date="2016" name="Nat. Commun.">
        <title>Thousands of microbial genomes shed light on interconnected biogeochemical processes in an aquifer system.</title>
        <authorList>
            <person name="Anantharaman K."/>
            <person name="Brown C.T."/>
            <person name="Hug L.A."/>
            <person name="Sharon I."/>
            <person name="Castelle C.J."/>
            <person name="Probst A.J."/>
            <person name="Thomas B.C."/>
            <person name="Singh A."/>
            <person name="Wilkins M.J."/>
            <person name="Karaoz U."/>
            <person name="Brodie E.L."/>
            <person name="Williams K.H."/>
            <person name="Hubbard S.S."/>
            <person name="Banfield J.F."/>
        </authorList>
    </citation>
    <scope>NUCLEOTIDE SEQUENCE [LARGE SCALE GENOMIC DNA]</scope>
</reference>
<dbReference type="SFLD" id="SFLDG01129">
    <property type="entry name" value="C1.5:_HAD__Beta-PGM__Phosphata"/>
    <property type="match status" value="1"/>
</dbReference>
<dbReference type="PRINTS" id="PR00413">
    <property type="entry name" value="HADHALOGNASE"/>
</dbReference>
<dbReference type="AlphaFoldDB" id="A0A1F4UTD5"/>
<dbReference type="InterPro" id="IPR036412">
    <property type="entry name" value="HAD-like_sf"/>
</dbReference>
<dbReference type="InterPro" id="IPR006439">
    <property type="entry name" value="HAD-SF_hydro_IA"/>
</dbReference>
<gene>
    <name evidence="1" type="ORF">A3A69_01235</name>
</gene>
<evidence type="ECO:0008006" key="3">
    <source>
        <dbReference type="Google" id="ProtNLM"/>
    </source>
</evidence>
<comment type="caution">
    <text evidence="1">The sequence shown here is derived from an EMBL/GenBank/DDBJ whole genome shotgun (WGS) entry which is preliminary data.</text>
</comment>
<dbReference type="SFLD" id="SFLDS00003">
    <property type="entry name" value="Haloacid_Dehalogenase"/>
    <property type="match status" value="1"/>
</dbReference>